<dbReference type="Pfam" id="PF20153">
    <property type="entry name" value="DUF6535"/>
    <property type="match status" value="1"/>
</dbReference>
<evidence type="ECO:0000313" key="4">
    <source>
        <dbReference type="Proteomes" id="UP000053820"/>
    </source>
</evidence>
<keyword evidence="4" id="KW-1185">Reference proteome</keyword>
<dbReference type="Proteomes" id="UP000053820">
    <property type="component" value="Unassembled WGS sequence"/>
</dbReference>
<evidence type="ECO:0000256" key="1">
    <source>
        <dbReference type="SAM" id="Phobius"/>
    </source>
</evidence>
<name>A0A0C9VVV4_9AGAM</name>
<reference evidence="3 4" key="1">
    <citation type="submission" date="2014-04" db="EMBL/GenBank/DDBJ databases">
        <title>Evolutionary Origins and Diversification of the Mycorrhizal Mutualists.</title>
        <authorList>
            <consortium name="DOE Joint Genome Institute"/>
            <consortium name="Mycorrhizal Genomics Consortium"/>
            <person name="Kohler A."/>
            <person name="Kuo A."/>
            <person name="Nagy L.G."/>
            <person name="Floudas D."/>
            <person name="Copeland A."/>
            <person name="Barry K.W."/>
            <person name="Cichocki N."/>
            <person name="Veneault-Fourrey C."/>
            <person name="LaButti K."/>
            <person name="Lindquist E.A."/>
            <person name="Lipzen A."/>
            <person name="Lundell T."/>
            <person name="Morin E."/>
            <person name="Murat C."/>
            <person name="Riley R."/>
            <person name="Ohm R."/>
            <person name="Sun H."/>
            <person name="Tunlid A."/>
            <person name="Henrissat B."/>
            <person name="Grigoriev I.V."/>
            <person name="Hibbett D.S."/>
            <person name="Martin F."/>
        </authorList>
    </citation>
    <scope>NUCLEOTIDE SEQUENCE [LARGE SCALE GENOMIC DNA]</scope>
    <source>
        <strain evidence="3 4">MD-312</strain>
    </source>
</reference>
<dbReference type="InterPro" id="IPR045338">
    <property type="entry name" value="DUF6535"/>
</dbReference>
<gene>
    <name evidence="3" type="ORF">HYDPIDRAFT_30538</name>
</gene>
<feature type="transmembrane region" description="Helical" evidence="1">
    <location>
        <begin position="112"/>
        <end position="139"/>
    </location>
</feature>
<organism evidence="3 4">
    <name type="scientific">Hydnomerulius pinastri MD-312</name>
    <dbReference type="NCBI Taxonomy" id="994086"/>
    <lineage>
        <taxon>Eukaryota</taxon>
        <taxon>Fungi</taxon>
        <taxon>Dikarya</taxon>
        <taxon>Basidiomycota</taxon>
        <taxon>Agaricomycotina</taxon>
        <taxon>Agaricomycetes</taxon>
        <taxon>Agaricomycetidae</taxon>
        <taxon>Boletales</taxon>
        <taxon>Boletales incertae sedis</taxon>
        <taxon>Leucogyrophana</taxon>
    </lineage>
</organism>
<keyword evidence="1" id="KW-0812">Transmembrane</keyword>
<feature type="domain" description="DUF6535" evidence="2">
    <location>
        <begin position="90"/>
        <end position="266"/>
    </location>
</feature>
<evidence type="ECO:0000313" key="3">
    <source>
        <dbReference type="EMBL" id="KIJ62275.1"/>
    </source>
</evidence>
<evidence type="ECO:0000259" key="2">
    <source>
        <dbReference type="Pfam" id="PF20153"/>
    </source>
</evidence>
<protein>
    <recommendedName>
        <fullName evidence="2">DUF6535 domain-containing protein</fullName>
    </recommendedName>
</protein>
<dbReference type="EMBL" id="KN839856">
    <property type="protein sequence ID" value="KIJ62275.1"/>
    <property type="molecule type" value="Genomic_DNA"/>
</dbReference>
<keyword evidence="1" id="KW-0472">Membrane</keyword>
<dbReference type="AlphaFoldDB" id="A0A0C9VVV4"/>
<sequence>MVTHALRAMWTNLLRHNDHLSLPLHGPETSKIAGFRLWASNLDYSSAAHQGHLPPVIVNSGSLAMDDSEGDRQAGADVNNSHGRPSLTGWARIEEFFGRLDKSMVDDFNDDINILLTFAGLFSSVLTAFILQFCSLLQIDNSQATADLLAQLVSLQMGNLSSPSAVQSGPEQFKPPSSSVWINALWFLSLVLSLASALFGMMAKQWLREYMQWTTMMSLPEDAVLVRQLRYEAFMDWNTPAMLASIPALLEVAVILFLLGMVILLYTLNDVVADICTAYWSSSHANQ</sequence>
<keyword evidence="1" id="KW-1133">Transmembrane helix</keyword>
<proteinExistence type="predicted"/>
<accession>A0A0C9VVV4</accession>
<feature type="transmembrane region" description="Helical" evidence="1">
    <location>
        <begin position="248"/>
        <end position="268"/>
    </location>
</feature>
<dbReference type="OrthoDB" id="3235960at2759"/>
<feature type="transmembrane region" description="Helical" evidence="1">
    <location>
        <begin position="180"/>
        <end position="203"/>
    </location>
</feature>
<dbReference type="HOGENOM" id="CLU_969970_0_0_1"/>